<reference evidence="2 3" key="1">
    <citation type="submission" date="2016-10" db="EMBL/GenBank/DDBJ databases">
        <authorList>
            <person name="de Groot N.N."/>
        </authorList>
    </citation>
    <scope>NUCLEOTIDE SEQUENCE [LARGE SCALE GENOMIC DNA]</scope>
    <source>
        <strain evidence="2 3">DSM 46701</strain>
    </source>
</reference>
<organism evidence="2 3">
    <name type="scientific">Lihuaxuella thermophila</name>
    <dbReference type="NCBI Taxonomy" id="1173111"/>
    <lineage>
        <taxon>Bacteria</taxon>
        <taxon>Bacillati</taxon>
        <taxon>Bacillota</taxon>
        <taxon>Bacilli</taxon>
        <taxon>Bacillales</taxon>
        <taxon>Thermoactinomycetaceae</taxon>
        <taxon>Lihuaxuella</taxon>
    </lineage>
</organism>
<dbReference type="Proteomes" id="UP000199695">
    <property type="component" value="Unassembled WGS sequence"/>
</dbReference>
<accession>A0A1H8DZN7</accession>
<evidence type="ECO:0000256" key="1">
    <source>
        <dbReference type="SAM" id="Phobius"/>
    </source>
</evidence>
<feature type="transmembrane region" description="Helical" evidence="1">
    <location>
        <begin position="20"/>
        <end position="39"/>
    </location>
</feature>
<evidence type="ECO:0000313" key="3">
    <source>
        <dbReference type="Proteomes" id="UP000199695"/>
    </source>
</evidence>
<protein>
    <submittedName>
        <fullName evidence="2">Uncharacterized protein</fullName>
    </submittedName>
</protein>
<proteinExistence type="predicted"/>
<sequence length="84" mass="10220">MLFGGFLVHIGEWWMDRDFGLRLPHLLFGVVYAFLFFFARRLFHRHPIDDDFLLTNTQKKERYFRFMKVPSHGLQPMRLYSPTP</sequence>
<keyword evidence="3" id="KW-1185">Reference proteome</keyword>
<keyword evidence="1" id="KW-0812">Transmembrane</keyword>
<keyword evidence="1" id="KW-0472">Membrane</keyword>
<dbReference type="EMBL" id="FOCQ01000006">
    <property type="protein sequence ID" value="SEN12781.1"/>
    <property type="molecule type" value="Genomic_DNA"/>
</dbReference>
<evidence type="ECO:0000313" key="2">
    <source>
        <dbReference type="EMBL" id="SEN12781.1"/>
    </source>
</evidence>
<name>A0A1H8DZN7_9BACL</name>
<gene>
    <name evidence="2" type="ORF">SAMN05444955_10663</name>
</gene>
<keyword evidence="1" id="KW-1133">Transmembrane helix</keyword>
<dbReference type="AlphaFoldDB" id="A0A1H8DZN7"/>